<name>A0A481W4R0_9CAUD</name>
<keyword evidence="2" id="KW-1185">Reference proteome</keyword>
<proteinExistence type="predicted"/>
<accession>A0A481W4R0</accession>
<reference evidence="1 2" key="1">
    <citation type="submission" date="2019-02" db="EMBL/GenBank/DDBJ databases">
        <authorList>
            <person name="Frampton R.A."/>
            <person name="Wojtus J.K."/>
            <person name="Fineran P.C."/>
            <person name="Hendrickson H.L."/>
        </authorList>
    </citation>
    <scope>NUCLEOTIDE SEQUENCE [LARGE SCALE GENOMIC DNA]</scope>
</reference>
<dbReference type="Proteomes" id="UP000294134">
    <property type="component" value="Segment"/>
</dbReference>
<dbReference type="EMBL" id="MK552327">
    <property type="protein sequence ID" value="QBJ02786.1"/>
    <property type="molecule type" value="Genomic_DNA"/>
</dbReference>
<gene>
    <name evidence="1" type="ORF">PSA21_260</name>
</gene>
<sequence length="147" mass="16889">MPLTRNSNEQKIADILFSIEQYLADKEDIVYSTTSEGFLFQSPNGHNRCVLAREKTVHGCWRLECDNVTEDWTRTVLAILPDNEAIHVLPEMIRRWCHGTGALFNVRPNGNIPAYQACRTNGKNHRLPLGVDYNEYTTIKTDRPKEN</sequence>
<evidence type="ECO:0000313" key="1">
    <source>
        <dbReference type="EMBL" id="QBJ02786.1"/>
    </source>
</evidence>
<organism evidence="1 2">
    <name type="scientific">Pseudomonas phage Psa21</name>
    <dbReference type="NCBI Taxonomy" id="2530023"/>
    <lineage>
        <taxon>Viruses</taxon>
        <taxon>Duplodnaviria</taxon>
        <taxon>Heunggongvirae</taxon>
        <taxon>Uroviricota</taxon>
        <taxon>Caudoviricetes</taxon>
        <taxon>Chimalliviridae</taxon>
        <taxon>Tepukevirus</taxon>
        <taxon>Tepukevirus Psa21</taxon>
    </lineage>
</organism>
<protein>
    <submittedName>
        <fullName evidence="1">Uncharacterized protein</fullName>
    </submittedName>
</protein>
<evidence type="ECO:0000313" key="2">
    <source>
        <dbReference type="Proteomes" id="UP000294134"/>
    </source>
</evidence>